<evidence type="ECO:0000256" key="1">
    <source>
        <dbReference type="ARBA" id="ARBA00022741"/>
    </source>
</evidence>
<evidence type="ECO:0000259" key="4">
    <source>
        <dbReference type="PROSITE" id="PS51084"/>
    </source>
</evidence>
<dbReference type="InterPro" id="IPR011146">
    <property type="entry name" value="HIT-like"/>
</dbReference>
<protein>
    <recommendedName>
        <fullName evidence="4">HIT domain-containing protein</fullName>
    </recommendedName>
</protein>
<dbReference type="AlphaFoldDB" id="A0A8J5KB02"/>
<dbReference type="Pfam" id="PF11969">
    <property type="entry name" value="DcpS_C"/>
    <property type="match status" value="1"/>
</dbReference>
<dbReference type="EMBL" id="JACMSC010000016">
    <property type="protein sequence ID" value="KAG6482250.1"/>
    <property type="molecule type" value="Genomic_DNA"/>
</dbReference>
<reference evidence="5 6" key="1">
    <citation type="submission" date="2020-08" db="EMBL/GenBank/DDBJ databases">
        <title>Plant Genome Project.</title>
        <authorList>
            <person name="Zhang R.-G."/>
        </authorList>
    </citation>
    <scope>NUCLEOTIDE SEQUENCE [LARGE SCALE GENOMIC DNA]</scope>
    <source>
        <tissue evidence="5">Rhizome</tissue>
    </source>
</reference>
<gene>
    <name evidence="5" type="ORF">ZIOFF_058881</name>
</gene>
<dbReference type="GO" id="GO:0016787">
    <property type="term" value="F:hydrolase activity"/>
    <property type="evidence" value="ECO:0007669"/>
    <property type="project" value="UniProtKB-KW"/>
</dbReference>
<evidence type="ECO:0000313" key="5">
    <source>
        <dbReference type="EMBL" id="KAG6482250.1"/>
    </source>
</evidence>
<evidence type="ECO:0000313" key="6">
    <source>
        <dbReference type="Proteomes" id="UP000734854"/>
    </source>
</evidence>
<evidence type="ECO:0000256" key="2">
    <source>
        <dbReference type="ARBA" id="ARBA00022801"/>
    </source>
</evidence>
<comment type="caution">
    <text evidence="5">The sequence shown here is derived from an EMBL/GenBank/DDBJ whole genome shotgun (WGS) entry which is preliminary data.</text>
</comment>
<proteinExistence type="predicted"/>
<dbReference type="PANTHER" id="PTHR12486">
    <property type="entry name" value="APRATAXIN-RELATED"/>
    <property type="match status" value="1"/>
</dbReference>
<keyword evidence="1" id="KW-0547">Nucleotide-binding</keyword>
<keyword evidence="2" id="KW-0378">Hydrolase</keyword>
<feature type="short sequence motif" description="Histidine triad motif" evidence="3">
    <location>
        <begin position="125"/>
        <end position="129"/>
    </location>
</feature>
<evidence type="ECO:0000256" key="3">
    <source>
        <dbReference type="PROSITE-ProRule" id="PRU00464"/>
    </source>
</evidence>
<dbReference type="PROSITE" id="PS51084">
    <property type="entry name" value="HIT_2"/>
    <property type="match status" value="1"/>
</dbReference>
<feature type="domain" description="HIT" evidence="4">
    <location>
        <begin position="33"/>
        <end position="141"/>
    </location>
</feature>
<organism evidence="5 6">
    <name type="scientific">Zingiber officinale</name>
    <name type="common">Ginger</name>
    <name type="synonym">Amomum zingiber</name>
    <dbReference type="NCBI Taxonomy" id="94328"/>
    <lineage>
        <taxon>Eukaryota</taxon>
        <taxon>Viridiplantae</taxon>
        <taxon>Streptophyta</taxon>
        <taxon>Embryophyta</taxon>
        <taxon>Tracheophyta</taxon>
        <taxon>Spermatophyta</taxon>
        <taxon>Magnoliopsida</taxon>
        <taxon>Liliopsida</taxon>
        <taxon>Zingiberales</taxon>
        <taxon>Zingiberaceae</taxon>
        <taxon>Zingiber</taxon>
    </lineage>
</organism>
<dbReference type="GO" id="GO:0000166">
    <property type="term" value="F:nucleotide binding"/>
    <property type="evidence" value="ECO:0007669"/>
    <property type="project" value="UniProtKB-KW"/>
</dbReference>
<dbReference type="OrthoDB" id="1915375at2759"/>
<sequence length="172" mass="19434">MRSNMGGVDKGGIRRVAMAVAGDMAAPLRSPCFFCQMARGSTSADLLFADEMVIAFRDIRPAAFRHYLVIPVKHIPTVKHLNRSTEDHHLVNHMLNVGKTLLERDAPQSNYRFGFHQPPFYSVDHLHLHCLALPFIPSWKRLKYSSLGHFGFIEADKLLAKIRPLSELSSQL</sequence>
<dbReference type="PANTHER" id="PTHR12486:SF5">
    <property type="entry name" value="ADENOSINE 5'-MONOPHOSPHORAMIDASE HINT3"/>
    <property type="match status" value="1"/>
</dbReference>
<keyword evidence="6" id="KW-1185">Reference proteome</keyword>
<accession>A0A8J5KB02</accession>
<dbReference type="Proteomes" id="UP000734854">
    <property type="component" value="Unassembled WGS sequence"/>
</dbReference>
<name>A0A8J5KB02_ZINOF</name>